<evidence type="ECO:0000256" key="1">
    <source>
        <dbReference type="SAM" id="MobiDB-lite"/>
    </source>
</evidence>
<feature type="region of interest" description="Disordered" evidence="1">
    <location>
        <begin position="733"/>
        <end position="888"/>
    </location>
</feature>
<keyword evidence="3" id="KW-1185">Reference proteome</keyword>
<proteinExistence type="predicted"/>
<dbReference type="Proteomes" id="UP000246740">
    <property type="component" value="Unassembled WGS sequence"/>
</dbReference>
<feature type="region of interest" description="Disordered" evidence="1">
    <location>
        <begin position="938"/>
        <end position="965"/>
    </location>
</feature>
<feature type="compositionally biased region" description="Polar residues" evidence="1">
    <location>
        <begin position="855"/>
        <end position="867"/>
    </location>
</feature>
<dbReference type="AlphaFoldDB" id="A0A317XT90"/>
<sequence>MDSKDEPETSQRHPRLVASHDGESRPAGSSYISSLSHALDINTPKSARSKSSALSSANGLRTPTTPVSIRSQTRASVSTVTEQTSSHVFQQLPSHELAAPYSTGPPENDPYGLSLQGHEAFSPSSRVTPNRLVFEVQSTPRRTSRASFQSHSRDGRSAYDGTPQTTAPNDVFSLSTAPATQDHGSDPDQAWFLSSDCGAVADSGFARSLVQPWTAMTSVEAFKARSLSFSPGSRSHACSFQPCNQILSRASTGDHTPSANEDEGCLRGLSSFKFYRDRATSDVLAPSEGIRTEDTDVTQESGPLSPASVASLSPAHLSSAFPAGVAEGSFLDSIFEQQTPSMSTNDLPGNDLTLQFGSSEASVFPTSSAPPFSANASRIAQPRSLQLLASPSMARGTAERSVLGSNSVPSFRAAGMSLLTTHPNTDAISKGAALRAQKKIDVSSDSRHIAIAAQQANREHSPHTAEMGSGSDAKLTPRHGVQSTPPLSDALKFAQHDDRPAELGLGIQHIGLSAWQDGVGRHDHHASAAKKPELNEYSMVVDEMGRWAPSVSTRKVLRGKLSSDTNASLSGQVLVGADEKARQACAGNDVLTSGAIEHALHVREASSLDGSFYDESVSLDSVPRKTSSNGSFDTPASSIGSSMRRATSVNDVLPPSGKMRTTVTSRKAEDVAMHDFSEFGQSVPIEQMAEDRWRTWPRHRVDISNIRPEAPTALSTAQTGSISSAVQPAILSASHTTPTSSRSRLLVEPYNKHQRSGRPSSGASTSSRSSTGIPAGEAASLTMSGTGPTRPRSHLATGSLRMSSSSSRPGSSNMDPPSSSNSSDRRSASAMALRRARGLSQGSLAPMLGSKAMLVSQSHDPSMTSPQSHRRTSAIKSASEASAAALPRPQSMHEATIGSHLPAHKRDAASLHTRNQRVGFNEVSAALDTLRLFLRQKDGTSSAERSSMKPNELDSDVPRSVPDQPARMLRRATGVLPPRGALGSNVDEFGSIGSPPPLALSSATVLPHNSNRPRLHGRSLSLADTNISAQSKSLGLGGNRQEDRLAVLEDLSKRVMKLKQQAERLEEERDAVNMPPPTSRPTSVNVQSHAHSQSPSSMTRREMHEQYLRKRHSGGK</sequence>
<feature type="compositionally biased region" description="Polar residues" evidence="1">
    <location>
        <begin position="137"/>
        <end position="150"/>
    </location>
</feature>
<feature type="compositionally biased region" description="Polar residues" evidence="1">
    <location>
        <begin position="939"/>
        <end position="949"/>
    </location>
</feature>
<feature type="region of interest" description="Disordered" evidence="1">
    <location>
        <begin position="285"/>
        <end position="309"/>
    </location>
</feature>
<dbReference type="OrthoDB" id="2556096at2759"/>
<evidence type="ECO:0000313" key="3">
    <source>
        <dbReference type="Proteomes" id="UP000246740"/>
    </source>
</evidence>
<dbReference type="InParanoid" id="A0A317XT90"/>
<feature type="compositionally biased region" description="Polar residues" evidence="1">
    <location>
        <begin position="162"/>
        <end position="179"/>
    </location>
</feature>
<protein>
    <submittedName>
        <fullName evidence="2">Uncharacterized protein</fullName>
    </submittedName>
</protein>
<feature type="compositionally biased region" description="Low complexity" evidence="1">
    <location>
        <begin position="798"/>
        <end position="833"/>
    </location>
</feature>
<feature type="compositionally biased region" description="Polar residues" evidence="1">
    <location>
        <begin position="624"/>
        <end position="650"/>
    </location>
</feature>
<gene>
    <name evidence="2" type="ORF">BCV70DRAFT_97358</name>
</gene>
<feature type="compositionally biased region" description="Polar residues" evidence="1">
    <location>
        <begin position="733"/>
        <end position="743"/>
    </location>
</feature>
<dbReference type="EMBL" id="KZ819192">
    <property type="protein sequence ID" value="PWZ00559.1"/>
    <property type="molecule type" value="Genomic_DNA"/>
</dbReference>
<feature type="compositionally biased region" description="Low complexity" evidence="1">
    <location>
        <begin position="874"/>
        <end position="885"/>
    </location>
</feature>
<feature type="region of interest" description="Disordered" evidence="1">
    <location>
        <begin position="623"/>
        <end position="660"/>
    </location>
</feature>
<feature type="region of interest" description="Disordered" evidence="1">
    <location>
        <begin position="137"/>
        <end position="186"/>
    </location>
</feature>
<feature type="compositionally biased region" description="Low complexity" evidence="1">
    <location>
        <begin position="757"/>
        <end position="772"/>
    </location>
</feature>
<feature type="compositionally biased region" description="Basic and acidic residues" evidence="1">
    <location>
        <begin position="1061"/>
        <end position="1071"/>
    </location>
</feature>
<feature type="region of interest" description="Disordered" evidence="1">
    <location>
        <begin position="1"/>
        <end position="125"/>
    </location>
</feature>
<reference evidence="2 3" key="1">
    <citation type="journal article" date="2018" name="Mol. Biol. Evol.">
        <title>Broad Genomic Sampling Reveals a Smut Pathogenic Ancestry of the Fungal Clade Ustilaginomycotina.</title>
        <authorList>
            <person name="Kijpornyongpan T."/>
            <person name="Mondo S.J."/>
            <person name="Barry K."/>
            <person name="Sandor L."/>
            <person name="Lee J."/>
            <person name="Lipzen A."/>
            <person name="Pangilinan J."/>
            <person name="LaButti K."/>
            <person name="Hainaut M."/>
            <person name="Henrissat B."/>
            <person name="Grigoriev I.V."/>
            <person name="Spatafora J.W."/>
            <person name="Aime M.C."/>
        </authorList>
    </citation>
    <scope>NUCLEOTIDE SEQUENCE [LARGE SCALE GENOMIC DNA]</scope>
    <source>
        <strain evidence="2 3">MCA 3645</strain>
    </source>
</reference>
<feature type="compositionally biased region" description="Polar residues" evidence="1">
    <location>
        <begin position="58"/>
        <end position="93"/>
    </location>
</feature>
<feature type="region of interest" description="Disordered" evidence="1">
    <location>
        <begin position="1061"/>
        <end position="1116"/>
    </location>
</feature>
<feature type="compositionally biased region" description="Basic and acidic residues" evidence="1">
    <location>
        <begin position="1099"/>
        <end position="1108"/>
    </location>
</feature>
<feature type="compositionally biased region" description="Low complexity" evidence="1">
    <location>
        <begin position="45"/>
        <end position="57"/>
    </location>
</feature>
<accession>A0A317XT90</accession>
<feature type="compositionally biased region" description="Polar residues" evidence="1">
    <location>
        <begin position="1080"/>
        <end position="1098"/>
    </location>
</feature>
<evidence type="ECO:0000313" key="2">
    <source>
        <dbReference type="EMBL" id="PWZ00559.1"/>
    </source>
</evidence>
<feature type="compositionally biased region" description="Basic and acidic residues" evidence="1">
    <location>
        <begin position="1"/>
        <end position="11"/>
    </location>
</feature>
<organism evidence="2 3">
    <name type="scientific">Testicularia cyperi</name>
    <dbReference type="NCBI Taxonomy" id="1882483"/>
    <lineage>
        <taxon>Eukaryota</taxon>
        <taxon>Fungi</taxon>
        <taxon>Dikarya</taxon>
        <taxon>Basidiomycota</taxon>
        <taxon>Ustilaginomycotina</taxon>
        <taxon>Ustilaginomycetes</taxon>
        <taxon>Ustilaginales</taxon>
        <taxon>Anthracoideaceae</taxon>
        <taxon>Testicularia</taxon>
    </lineage>
</organism>
<name>A0A317XT90_9BASI</name>
<feature type="region of interest" description="Disordered" evidence="1">
    <location>
        <begin position="455"/>
        <end position="482"/>
    </location>
</feature>